<dbReference type="InterPro" id="IPR003169">
    <property type="entry name" value="GYF"/>
</dbReference>
<dbReference type="SUPFAM" id="SSF55277">
    <property type="entry name" value="GYF domain"/>
    <property type="match status" value="1"/>
</dbReference>
<dbReference type="OrthoDB" id="360271at2759"/>
<evidence type="ECO:0000256" key="1">
    <source>
        <dbReference type="SAM" id="MobiDB-lite"/>
    </source>
</evidence>
<reference evidence="3" key="1">
    <citation type="submission" date="2022-07" db="EMBL/GenBank/DDBJ databases">
        <title>Evaluation of T. orientalis genome assembly methods using nanopore sequencing and analysis of variation between genomes.</title>
        <authorList>
            <person name="Yam J."/>
            <person name="Micallef M.L."/>
            <person name="Liu M."/>
            <person name="Djordjevic S.P."/>
            <person name="Bogema D.R."/>
            <person name="Jenkins C."/>
        </authorList>
    </citation>
    <scope>NUCLEOTIDE SEQUENCE</scope>
    <source>
        <strain evidence="3">Fish Creek</strain>
    </source>
</reference>
<dbReference type="Gene3D" id="3.30.1490.40">
    <property type="match status" value="1"/>
</dbReference>
<evidence type="ECO:0000259" key="2">
    <source>
        <dbReference type="PROSITE" id="PS50829"/>
    </source>
</evidence>
<protein>
    <recommendedName>
        <fullName evidence="2">GYF domain-containing protein</fullName>
    </recommendedName>
</protein>
<gene>
    <name evidence="3" type="ORF">MACJ_003156</name>
</gene>
<feature type="compositionally biased region" description="Low complexity" evidence="1">
    <location>
        <begin position="145"/>
        <end position="167"/>
    </location>
</feature>
<accession>A0A976M7G4</accession>
<feature type="domain" description="GYF" evidence="2">
    <location>
        <begin position="21"/>
        <end position="74"/>
    </location>
</feature>
<dbReference type="InterPro" id="IPR035445">
    <property type="entry name" value="GYF-like_dom_sf"/>
</dbReference>
<evidence type="ECO:0000313" key="4">
    <source>
        <dbReference type="Proteomes" id="UP000244803"/>
    </source>
</evidence>
<dbReference type="PROSITE" id="PS50829">
    <property type="entry name" value="GYF"/>
    <property type="match status" value="1"/>
</dbReference>
<evidence type="ECO:0000313" key="3">
    <source>
        <dbReference type="EMBL" id="UKJ89902.2"/>
    </source>
</evidence>
<feature type="region of interest" description="Disordered" evidence="1">
    <location>
        <begin position="141"/>
        <end position="167"/>
    </location>
</feature>
<proteinExistence type="predicted"/>
<sequence length="208" mass="23714">MDYVFSDDDCCIKCQHSLNSLNMWYYLDDFGNQQGPFDSFIILYYIHSGYFDDGSVFFLYDKNTGGPSNYNTLNNYVEKIVEDVNNHAEDIFQCSHLIENLSSSDDFPTNLDEVHMLDGISNLRGSKEMIIPGESIYPTAISNPSSNEFSTNSQSSEEANDESNSINSNNLLKKRIFNNLKEADAHLNRVNSRRISHMLEKNLSKDSI</sequence>
<dbReference type="AlphaFoldDB" id="A0A976M7G4"/>
<dbReference type="Proteomes" id="UP000244803">
    <property type="component" value="Chromosome 4"/>
</dbReference>
<dbReference type="EMBL" id="CP056067">
    <property type="protein sequence ID" value="UKJ89902.2"/>
    <property type="molecule type" value="Genomic_DNA"/>
</dbReference>
<name>A0A976M7G4_THEOR</name>
<organism evidence="3 4">
    <name type="scientific">Theileria orientalis</name>
    <dbReference type="NCBI Taxonomy" id="68886"/>
    <lineage>
        <taxon>Eukaryota</taxon>
        <taxon>Sar</taxon>
        <taxon>Alveolata</taxon>
        <taxon>Apicomplexa</taxon>
        <taxon>Aconoidasida</taxon>
        <taxon>Piroplasmida</taxon>
        <taxon>Theileriidae</taxon>
        <taxon>Theileria</taxon>
    </lineage>
</organism>